<dbReference type="PIRSF" id="PIRSF037894">
    <property type="entry name" value="Subtilisin_rel_CspABC"/>
    <property type="match status" value="1"/>
</dbReference>
<dbReference type="AlphaFoldDB" id="A0A6L5YQE9"/>
<dbReference type="RefSeq" id="WP_154429671.1">
    <property type="nucleotide sequence ID" value="NZ_VUNI01000008.1"/>
</dbReference>
<dbReference type="Gene3D" id="2.60.120.1290">
    <property type="match status" value="1"/>
</dbReference>
<protein>
    <submittedName>
        <fullName evidence="8">S8 family peptidase</fullName>
    </submittedName>
</protein>
<dbReference type="SUPFAM" id="SSF52743">
    <property type="entry name" value="Subtilisin-like"/>
    <property type="match status" value="1"/>
</dbReference>
<evidence type="ECO:0000259" key="7">
    <source>
        <dbReference type="Pfam" id="PF00082"/>
    </source>
</evidence>
<dbReference type="Proteomes" id="UP000474024">
    <property type="component" value="Unassembled WGS sequence"/>
</dbReference>
<evidence type="ECO:0000256" key="6">
    <source>
        <dbReference type="PROSITE-ProRule" id="PRU01240"/>
    </source>
</evidence>
<dbReference type="Gene3D" id="3.40.50.200">
    <property type="entry name" value="Peptidase S8/S53 domain"/>
    <property type="match status" value="1"/>
</dbReference>
<accession>A0A6L5YQE9</accession>
<reference evidence="8 9" key="1">
    <citation type="submission" date="2019-08" db="EMBL/GenBank/DDBJ databases">
        <title>In-depth cultivation of the pig gut microbiome towards novel bacterial diversity and tailored functional studies.</title>
        <authorList>
            <person name="Wylensek D."/>
            <person name="Hitch T.C.A."/>
            <person name="Clavel T."/>
        </authorList>
    </citation>
    <scope>NUCLEOTIDE SEQUENCE [LARGE SCALE GENOMIC DNA]</scope>
    <source>
        <strain evidence="8 9">MUC/MUC-530-WT-4D</strain>
    </source>
</reference>
<evidence type="ECO:0000313" key="9">
    <source>
        <dbReference type="Proteomes" id="UP000474024"/>
    </source>
</evidence>
<dbReference type="CDD" id="cd07478">
    <property type="entry name" value="Peptidases_S8_CspA-like"/>
    <property type="match status" value="1"/>
</dbReference>
<evidence type="ECO:0000256" key="2">
    <source>
        <dbReference type="ARBA" id="ARBA00022670"/>
    </source>
</evidence>
<dbReference type="Pfam" id="PF00082">
    <property type="entry name" value="Peptidase_S8"/>
    <property type="match status" value="2"/>
</dbReference>
<feature type="domain" description="Peptidase S8/S53" evidence="7">
    <location>
        <begin position="92"/>
        <end position="291"/>
    </location>
</feature>
<evidence type="ECO:0000313" key="8">
    <source>
        <dbReference type="EMBL" id="MST74704.1"/>
    </source>
</evidence>
<feature type="active site" description="Charge relay system" evidence="5 6">
    <location>
        <position position="169"/>
    </location>
</feature>
<evidence type="ECO:0000256" key="1">
    <source>
        <dbReference type="ARBA" id="ARBA00011073"/>
    </source>
</evidence>
<proteinExistence type="inferred from homology"/>
<dbReference type="GO" id="GO:0006508">
    <property type="term" value="P:proteolysis"/>
    <property type="evidence" value="ECO:0007669"/>
    <property type="project" value="UniProtKB-KW"/>
</dbReference>
<name>A0A6L5YQE9_9FIRM</name>
<feature type="domain" description="Peptidase S8/S53" evidence="7">
    <location>
        <begin position="424"/>
        <end position="547"/>
    </location>
</feature>
<dbReference type="InterPro" id="IPR050131">
    <property type="entry name" value="Peptidase_S8_subtilisin-like"/>
</dbReference>
<dbReference type="GO" id="GO:0004252">
    <property type="term" value="F:serine-type endopeptidase activity"/>
    <property type="evidence" value="ECO:0007669"/>
    <property type="project" value="UniProtKB-UniRule"/>
</dbReference>
<evidence type="ECO:0000256" key="3">
    <source>
        <dbReference type="ARBA" id="ARBA00022801"/>
    </source>
</evidence>
<dbReference type="EMBL" id="VUNI01000008">
    <property type="protein sequence ID" value="MST74704.1"/>
    <property type="molecule type" value="Genomic_DNA"/>
</dbReference>
<dbReference type="PROSITE" id="PS51892">
    <property type="entry name" value="SUBTILASE"/>
    <property type="match status" value="1"/>
</dbReference>
<comment type="similarity">
    <text evidence="1 6">Belongs to the peptidase S8 family.</text>
</comment>
<gene>
    <name evidence="8" type="ORF">FYJ75_06565</name>
</gene>
<dbReference type="PANTHER" id="PTHR43806">
    <property type="entry name" value="PEPTIDASE S8"/>
    <property type="match status" value="1"/>
</dbReference>
<keyword evidence="2 6" id="KW-0645">Protease</keyword>
<dbReference type="InterPro" id="IPR017310">
    <property type="entry name" value="Pept_S8A_subtilisin_clostridia"/>
</dbReference>
<keyword evidence="4 6" id="KW-0720">Serine protease</keyword>
<dbReference type="PANTHER" id="PTHR43806:SF11">
    <property type="entry name" value="CEREVISIN-RELATED"/>
    <property type="match status" value="1"/>
</dbReference>
<keyword evidence="3 6" id="KW-0378">Hydrolase</keyword>
<keyword evidence="9" id="KW-1185">Reference proteome</keyword>
<dbReference type="InterPro" id="IPR015500">
    <property type="entry name" value="Peptidase_S8_subtilisin-rel"/>
</dbReference>
<evidence type="ECO:0000256" key="4">
    <source>
        <dbReference type="ARBA" id="ARBA00022825"/>
    </source>
</evidence>
<dbReference type="InterPro" id="IPR023827">
    <property type="entry name" value="Peptidase_S8_Asp-AS"/>
</dbReference>
<feature type="active site" description="Charge relay system" evidence="5 6">
    <location>
        <position position="492"/>
    </location>
</feature>
<evidence type="ECO:0000256" key="5">
    <source>
        <dbReference type="PIRSR" id="PIRSR615500-1"/>
    </source>
</evidence>
<feature type="active site" description="Charge relay system" evidence="5 6">
    <location>
        <position position="101"/>
    </location>
</feature>
<sequence length="563" mass="61820">MTCNEIIQSNEYMDLLVAMDEMEKPNILPDCTQRISEKYEIWYYYRGGVPQLSVMDFTFSAIPKCFGLLDSGALESSGILRVQNQPALALKGNGVIVGFLDTGIDYTHPAFRKSDGSTRILSIWDQTQLAGDTPAGFDYGAQYDEEQINEALRSDDPSVIVPETDTNGHGTYLAGIACGSADPVSDFTGAAPLSDILVVKLKEAKQYLKDFYFIPQNATAFQENDIMAAVSWMNAYANARNQPLVICIGIGTNNGSHSGTSVLSDYLNEVGAFRKRAIVVATGNEANARHHYLGRALEVNQPKVVEINVEEDMKGFYVEMWAYAPEILAVALRSPTGELVPKIIPRSSGHQDYDFVLENTQISIDYRIVGRNRADQLIYIQFKNAAKGIWQINVYPENVVTGSFHMWLPMSGMLEHDVFFLEPNPDTTLTIPSSARIPISVGGYDHRSGGIFIDSGRGFTADGLVKPDFTAPAVRVQGAGLRNNYVENSGTSIAAAITAGACAQVMEWGVVRGKEPSMNSVELKNMLIRGCTKNQDLNYPNTIWGYGKLNLYRSFENIVGLGG</sequence>
<comment type="caution">
    <text evidence="8">The sequence shown here is derived from an EMBL/GenBank/DDBJ whole genome shotgun (WGS) entry which is preliminary data.</text>
</comment>
<organism evidence="8 9">
    <name type="scientific">Roseburia porci</name>
    <dbReference type="NCBI Taxonomy" id="2605790"/>
    <lineage>
        <taxon>Bacteria</taxon>
        <taxon>Bacillati</taxon>
        <taxon>Bacillota</taxon>
        <taxon>Clostridia</taxon>
        <taxon>Lachnospirales</taxon>
        <taxon>Lachnospiraceae</taxon>
        <taxon>Roseburia</taxon>
    </lineage>
</organism>
<dbReference type="InterPro" id="IPR034045">
    <property type="entry name" value="Pep_S8_CspA-like"/>
</dbReference>
<dbReference type="InterPro" id="IPR000209">
    <property type="entry name" value="Peptidase_S8/S53_dom"/>
</dbReference>
<dbReference type="InterPro" id="IPR036852">
    <property type="entry name" value="Peptidase_S8/S53_dom_sf"/>
</dbReference>
<dbReference type="PRINTS" id="PR00723">
    <property type="entry name" value="SUBTILISIN"/>
</dbReference>
<dbReference type="PROSITE" id="PS00136">
    <property type="entry name" value="SUBTILASE_ASP"/>
    <property type="match status" value="1"/>
</dbReference>